<dbReference type="Gene3D" id="1.20.120.450">
    <property type="entry name" value="dinb family like domain"/>
    <property type="match status" value="1"/>
</dbReference>
<proteinExistence type="predicted"/>
<dbReference type="SUPFAM" id="SSF109854">
    <property type="entry name" value="DinB/YfiT-like putative metalloenzymes"/>
    <property type="match status" value="1"/>
</dbReference>
<sequence length="147" mass="16674">MLDSLKKLYERDLDALINEIQSFNKKENLWSIRPGVSNSAGNLALHICGNLKHFIGTGIGQTGYIRQRELEFSQKNVPIPELIKNINETKQIVTSALSKISPETLASTYPITLRGEAFGTEYFLLHLHAHLNYHLGQINYLRRLIEG</sequence>
<keyword evidence="2" id="KW-1185">Reference proteome</keyword>
<organism evidence="1 2">
    <name type="scientific">Fulvivirga marina</name>
    <dbReference type="NCBI Taxonomy" id="2494733"/>
    <lineage>
        <taxon>Bacteria</taxon>
        <taxon>Pseudomonadati</taxon>
        <taxon>Bacteroidota</taxon>
        <taxon>Cytophagia</taxon>
        <taxon>Cytophagales</taxon>
        <taxon>Fulvivirgaceae</taxon>
        <taxon>Fulvivirga</taxon>
    </lineage>
</organism>
<dbReference type="InterPro" id="IPR011466">
    <property type="entry name" value="DUF1572"/>
</dbReference>
<dbReference type="Pfam" id="PF07609">
    <property type="entry name" value="DUF1572"/>
    <property type="match status" value="1"/>
</dbReference>
<evidence type="ECO:0000313" key="2">
    <source>
        <dbReference type="Proteomes" id="UP000614216"/>
    </source>
</evidence>
<dbReference type="Proteomes" id="UP000614216">
    <property type="component" value="Unassembled WGS sequence"/>
</dbReference>
<evidence type="ECO:0000313" key="1">
    <source>
        <dbReference type="EMBL" id="MBL6444785.1"/>
    </source>
</evidence>
<comment type="caution">
    <text evidence="1">The sequence shown here is derived from an EMBL/GenBank/DDBJ whole genome shotgun (WGS) entry which is preliminary data.</text>
</comment>
<protein>
    <submittedName>
        <fullName evidence="1">DUF1572 family protein</fullName>
    </submittedName>
</protein>
<dbReference type="EMBL" id="JAEUGD010000001">
    <property type="protein sequence ID" value="MBL6444785.1"/>
    <property type="molecule type" value="Genomic_DNA"/>
</dbReference>
<dbReference type="InterPro" id="IPR034660">
    <property type="entry name" value="DinB/YfiT-like"/>
</dbReference>
<reference evidence="1" key="1">
    <citation type="submission" date="2021-01" db="EMBL/GenBank/DDBJ databases">
        <title>Fulvivirga kasyanovii gen. nov., sp nov., a novel member of the phylum Bacteroidetes isolated from seawater in a mussel farm.</title>
        <authorList>
            <person name="Zhao L.-H."/>
            <person name="Wang Z.-J."/>
        </authorList>
    </citation>
    <scope>NUCLEOTIDE SEQUENCE</scope>
    <source>
        <strain evidence="1">29W222</strain>
    </source>
</reference>
<dbReference type="AlphaFoldDB" id="A0A937KCB3"/>
<name>A0A937KCB3_9BACT</name>
<accession>A0A937KCB3</accession>
<gene>
    <name evidence="1" type="ORF">JMN32_00590</name>
</gene>
<dbReference type="RefSeq" id="WP_202854325.1">
    <property type="nucleotide sequence ID" value="NZ_JAEUGD010000001.1"/>
</dbReference>